<dbReference type="STRING" id="553385.GCA_000591415_03472"/>
<feature type="transmembrane region" description="Helical" evidence="8">
    <location>
        <begin position="164"/>
        <end position="180"/>
    </location>
</feature>
<feature type="transmembrane region" description="Helical" evidence="8">
    <location>
        <begin position="86"/>
        <end position="106"/>
    </location>
</feature>
<dbReference type="GO" id="GO:0005886">
    <property type="term" value="C:plasma membrane"/>
    <property type="evidence" value="ECO:0007669"/>
    <property type="project" value="UniProtKB-SubCell"/>
</dbReference>
<dbReference type="Proteomes" id="UP000319941">
    <property type="component" value="Unassembled WGS sequence"/>
</dbReference>
<dbReference type="InterPro" id="IPR000620">
    <property type="entry name" value="EamA_dom"/>
</dbReference>
<dbReference type="RefSeq" id="WP_144727818.1">
    <property type="nucleotide sequence ID" value="NZ_CAWOWR010000147.1"/>
</dbReference>
<protein>
    <submittedName>
        <fullName evidence="10">EamA family transporter RarD</fullName>
    </submittedName>
</protein>
<evidence type="ECO:0000313" key="11">
    <source>
        <dbReference type="Proteomes" id="UP000319941"/>
    </source>
</evidence>
<feature type="transmembrane region" description="Helical" evidence="8">
    <location>
        <begin position="192"/>
        <end position="211"/>
    </location>
</feature>
<feature type="transmembrane region" description="Helical" evidence="8">
    <location>
        <begin position="23"/>
        <end position="46"/>
    </location>
</feature>
<reference evidence="10 11" key="1">
    <citation type="submission" date="2019-07" db="EMBL/GenBank/DDBJ databases">
        <title>Diversity of Bacteria from Kongsfjorden, Arctic.</title>
        <authorList>
            <person name="Yu Y."/>
        </authorList>
    </citation>
    <scope>NUCLEOTIDE SEQUENCE [LARGE SCALE GENOMIC DNA]</scope>
    <source>
        <strain evidence="10 11">SM1923</strain>
    </source>
</reference>
<dbReference type="AlphaFoldDB" id="A0A558HI00"/>
<feature type="transmembrane region" description="Helical" evidence="8">
    <location>
        <begin position="231"/>
        <end position="250"/>
    </location>
</feature>
<feature type="transmembrane region" description="Helical" evidence="8">
    <location>
        <begin position="285"/>
        <end position="307"/>
    </location>
</feature>
<comment type="subcellular location">
    <subcellularLocation>
        <location evidence="1">Cell membrane</location>
        <topology evidence="1">Multi-pass membrane protein</topology>
    </subcellularLocation>
</comment>
<dbReference type="InterPro" id="IPR004626">
    <property type="entry name" value="RarD"/>
</dbReference>
<evidence type="ECO:0000256" key="5">
    <source>
        <dbReference type="ARBA" id="ARBA00022692"/>
    </source>
</evidence>
<feature type="transmembrane region" description="Helical" evidence="8">
    <location>
        <begin position="257"/>
        <end position="279"/>
    </location>
</feature>
<dbReference type="EMBL" id="VNFH01000009">
    <property type="protein sequence ID" value="TVU68770.1"/>
    <property type="molecule type" value="Genomic_DNA"/>
</dbReference>
<feature type="transmembrane region" description="Helical" evidence="8">
    <location>
        <begin position="141"/>
        <end position="158"/>
    </location>
</feature>
<evidence type="ECO:0000256" key="4">
    <source>
        <dbReference type="ARBA" id="ARBA00022475"/>
    </source>
</evidence>
<dbReference type="PANTHER" id="PTHR22911:SF137">
    <property type="entry name" value="SOLUTE CARRIER FAMILY 35 MEMBER G2-RELATED"/>
    <property type="match status" value="1"/>
</dbReference>
<evidence type="ECO:0000256" key="6">
    <source>
        <dbReference type="ARBA" id="ARBA00022989"/>
    </source>
</evidence>
<evidence type="ECO:0000256" key="1">
    <source>
        <dbReference type="ARBA" id="ARBA00004651"/>
    </source>
</evidence>
<evidence type="ECO:0000256" key="8">
    <source>
        <dbReference type="SAM" id="Phobius"/>
    </source>
</evidence>
<accession>A0A558HI00</accession>
<dbReference type="SUPFAM" id="SSF103481">
    <property type="entry name" value="Multidrug resistance efflux transporter EmrE"/>
    <property type="match status" value="2"/>
</dbReference>
<comment type="caution">
    <text evidence="10">The sequence shown here is derived from an EMBL/GenBank/DDBJ whole genome shotgun (WGS) entry which is preliminary data.</text>
</comment>
<keyword evidence="3" id="KW-0813">Transport</keyword>
<keyword evidence="5 8" id="KW-0812">Transmembrane</keyword>
<evidence type="ECO:0000256" key="3">
    <source>
        <dbReference type="ARBA" id="ARBA00022448"/>
    </source>
</evidence>
<evidence type="ECO:0000256" key="2">
    <source>
        <dbReference type="ARBA" id="ARBA00007362"/>
    </source>
</evidence>
<dbReference type="NCBIfam" id="TIGR00688">
    <property type="entry name" value="rarD"/>
    <property type="match status" value="1"/>
</dbReference>
<keyword evidence="11" id="KW-1185">Reference proteome</keyword>
<keyword evidence="7 8" id="KW-0472">Membrane</keyword>
<feature type="domain" description="EamA" evidence="9">
    <location>
        <begin position="21"/>
        <end position="155"/>
    </location>
</feature>
<organism evidence="10 11">
    <name type="scientific">Cobetia crustatorum</name>
    <dbReference type="NCBI Taxonomy" id="553385"/>
    <lineage>
        <taxon>Bacteria</taxon>
        <taxon>Pseudomonadati</taxon>
        <taxon>Pseudomonadota</taxon>
        <taxon>Gammaproteobacteria</taxon>
        <taxon>Oceanospirillales</taxon>
        <taxon>Halomonadaceae</taxon>
        <taxon>Cobetia</taxon>
    </lineage>
</organism>
<proteinExistence type="inferred from homology"/>
<dbReference type="Pfam" id="PF00892">
    <property type="entry name" value="EamA"/>
    <property type="match status" value="1"/>
</dbReference>
<dbReference type="PANTHER" id="PTHR22911">
    <property type="entry name" value="ACYL-MALONYL CONDENSING ENZYME-RELATED"/>
    <property type="match status" value="1"/>
</dbReference>
<dbReference type="OrthoDB" id="369870at2"/>
<name>A0A558HI00_9GAMM</name>
<feature type="transmembrane region" description="Helical" evidence="8">
    <location>
        <begin position="52"/>
        <end position="74"/>
    </location>
</feature>
<gene>
    <name evidence="10" type="primary">rarD</name>
    <name evidence="10" type="ORF">FQP86_13400</name>
</gene>
<keyword evidence="6 8" id="KW-1133">Transmembrane helix</keyword>
<evidence type="ECO:0000313" key="10">
    <source>
        <dbReference type="EMBL" id="TVU68770.1"/>
    </source>
</evidence>
<feature type="transmembrane region" description="Helical" evidence="8">
    <location>
        <begin position="112"/>
        <end position="134"/>
    </location>
</feature>
<dbReference type="InterPro" id="IPR037185">
    <property type="entry name" value="EmrE-like"/>
</dbReference>
<sequence length="333" mass="36562">MNKPSPTLATAPQQARSEELKGVGFGLTAYVMWGCFPLYFALFSGIPAWEVLLHRIVWSCLFLVVLISLLRRWAPIRAALARPRQLWPGLVCSLLIAANWGIYIYAVEQHEVLQASLGYFLTPLVNVALGMLFLKERLTRLQAIALGLAALGLSLQLIGLTELPWITLSLALSFGTYGLLRKRVALDGLSGLFVETLMLAPIALLLIGGLWRAGESHFLATDIGPLELPASVLMISSGVLTALPLLAFAGAARRLRLATVGFLMYINPSMQFVIALLVFQEALSASMLITFVLIWSGLALYSASTLLEHRASGRRRRAERDEIAQQERPDVRP</sequence>
<evidence type="ECO:0000259" key="9">
    <source>
        <dbReference type="Pfam" id="PF00892"/>
    </source>
</evidence>
<keyword evidence="4" id="KW-1003">Cell membrane</keyword>
<comment type="similarity">
    <text evidence="2">Belongs to the EamA transporter family.</text>
</comment>
<evidence type="ECO:0000256" key="7">
    <source>
        <dbReference type="ARBA" id="ARBA00023136"/>
    </source>
</evidence>